<protein>
    <submittedName>
        <fullName evidence="2">Uncharacterized protein</fullName>
    </submittedName>
</protein>
<accession>A0A699XJF2</accession>
<dbReference type="AlphaFoldDB" id="A0A699XJF2"/>
<feature type="non-terminal residue" evidence="2">
    <location>
        <position position="86"/>
    </location>
</feature>
<feature type="region of interest" description="Disordered" evidence="1">
    <location>
        <begin position="1"/>
        <end position="23"/>
    </location>
</feature>
<dbReference type="EMBL" id="BKCJ011849330">
    <property type="protein sequence ID" value="GFD58148.1"/>
    <property type="molecule type" value="Genomic_DNA"/>
</dbReference>
<gene>
    <name evidence="2" type="ORF">Tci_930117</name>
</gene>
<comment type="caution">
    <text evidence="2">The sequence shown here is derived from an EMBL/GenBank/DDBJ whole genome shotgun (WGS) entry which is preliminary data.</text>
</comment>
<organism evidence="2">
    <name type="scientific">Tanacetum cinerariifolium</name>
    <name type="common">Dalmatian daisy</name>
    <name type="synonym">Chrysanthemum cinerariifolium</name>
    <dbReference type="NCBI Taxonomy" id="118510"/>
    <lineage>
        <taxon>Eukaryota</taxon>
        <taxon>Viridiplantae</taxon>
        <taxon>Streptophyta</taxon>
        <taxon>Embryophyta</taxon>
        <taxon>Tracheophyta</taxon>
        <taxon>Spermatophyta</taxon>
        <taxon>Magnoliopsida</taxon>
        <taxon>eudicotyledons</taxon>
        <taxon>Gunneridae</taxon>
        <taxon>Pentapetalae</taxon>
        <taxon>asterids</taxon>
        <taxon>campanulids</taxon>
        <taxon>Asterales</taxon>
        <taxon>Asteraceae</taxon>
        <taxon>Asteroideae</taxon>
        <taxon>Anthemideae</taxon>
        <taxon>Anthemidinae</taxon>
        <taxon>Tanacetum</taxon>
    </lineage>
</organism>
<feature type="non-terminal residue" evidence="2">
    <location>
        <position position="1"/>
    </location>
</feature>
<sequence>AAGRGGGGGQQRQPGGGSGPAYVTAAHVSGADASRSAAGTLPACGPRARLHHSAGLHLDVRHRPRSLCTAQSGLHHRPRCGARRFL</sequence>
<evidence type="ECO:0000313" key="2">
    <source>
        <dbReference type="EMBL" id="GFD58148.1"/>
    </source>
</evidence>
<reference evidence="2" key="1">
    <citation type="journal article" date="2019" name="Sci. Rep.">
        <title>Draft genome of Tanacetum cinerariifolium, the natural source of mosquito coil.</title>
        <authorList>
            <person name="Yamashiro T."/>
            <person name="Shiraishi A."/>
            <person name="Satake H."/>
            <person name="Nakayama K."/>
        </authorList>
    </citation>
    <scope>NUCLEOTIDE SEQUENCE</scope>
</reference>
<proteinExistence type="predicted"/>
<feature type="compositionally biased region" description="Gly residues" evidence="1">
    <location>
        <begin position="1"/>
        <end position="19"/>
    </location>
</feature>
<evidence type="ECO:0000256" key="1">
    <source>
        <dbReference type="SAM" id="MobiDB-lite"/>
    </source>
</evidence>
<name>A0A699XJF2_TANCI</name>